<comment type="similarity">
    <text evidence="2">Belongs to the major facilitator superfamily. Monocarboxylate porter (TC 2.A.1.13) family.</text>
</comment>
<dbReference type="Proteomes" id="UP000009328">
    <property type="component" value="Unassembled WGS sequence"/>
</dbReference>
<dbReference type="InParanoid" id="K0KUI7"/>
<feature type="domain" description="Major facilitator superfamily (MFS) profile" evidence="5">
    <location>
        <begin position="117"/>
        <end position="512"/>
    </location>
</feature>
<dbReference type="GO" id="GO:0022857">
    <property type="term" value="F:transmembrane transporter activity"/>
    <property type="evidence" value="ECO:0007669"/>
    <property type="project" value="InterPro"/>
</dbReference>
<sequence length="521" mass="57278">MTHNDFTPTQSPLETSKTVVDSQNDYFDPRNINDIITNPNVGSSSRNIINEDDDLNSQSGHKSKKHNDINEHDIELQSISSNDTVRNQSPNTQDDKNDSKEAMFANDDIDYPEGGLQAYLVVFGVFMGLTPTFGILNTLGAIETYISENQLNDIPSSTTSWVFSVFLFVNFTSCIFSGTFFDRNGARIPLIVGTLLFCGGLFATANCKTVWQFILAFGVLCGFGNGTTLSPLVSVVPHYFNKRRGLFISIASTGGSAGGIIFPIMLRKLYDTVGFAWGMRIFGFVCLACHSIGIAFARERLPHQKSNKTTLQKILSYTYAFDINSFKEWKFVFVVLGCTFAEVSVTTTATYYTSYTRVQGTSLSTAYLLTTLVNVGGIPGRWITGYLSDKIGRFNVMIFTLTFTFTVVLVILLPFGHHQGALYAFSLIWGFATGSIFSLLSVCCGQVSKTEDFGKRYSTMYFIVAFGTMASIPIGGAIIGDRSVASFNHFMIFSALTALAAAIFYSIGKFVCVGFGLKTKF</sequence>
<keyword evidence="4" id="KW-0812">Transmembrane</keyword>
<protein>
    <submittedName>
        <fullName evidence="6">Riboflavin transporter</fullName>
    </submittedName>
</protein>
<feature type="transmembrane region" description="Helical" evidence="4">
    <location>
        <begin position="211"/>
        <end position="233"/>
    </location>
</feature>
<evidence type="ECO:0000259" key="5">
    <source>
        <dbReference type="PROSITE" id="PS50850"/>
    </source>
</evidence>
<dbReference type="InterPro" id="IPR050327">
    <property type="entry name" value="Proton-linked_MCT"/>
</dbReference>
<comment type="subcellular location">
    <subcellularLocation>
        <location evidence="1">Membrane</location>
        <topology evidence="1">Multi-pass membrane protein</topology>
    </subcellularLocation>
</comment>
<dbReference type="FunCoup" id="K0KUI7">
    <property type="interactions" value="186"/>
</dbReference>
<feature type="transmembrane region" description="Helical" evidence="4">
    <location>
        <begin position="421"/>
        <end position="447"/>
    </location>
</feature>
<evidence type="ECO:0000313" key="6">
    <source>
        <dbReference type="EMBL" id="CCH44853.1"/>
    </source>
</evidence>
<feature type="transmembrane region" description="Helical" evidence="4">
    <location>
        <begin position="277"/>
        <end position="297"/>
    </location>
</feature>
<keyword evidence="4" id="KW-1133">Transmembrane helix</keyword>
<comment type="caution">
    <text evidence="6">The sequence shown here is derived from an EMBL/GenBank/DDBJ whole genome shotgun (WGS) entry which is preliminary data.</text>
</comment>
<gene>
    <name evidence="6" type="ORF">BN7_4422</name>
</gene>
<dbReference type="AlphaFoldDB" id="K0KUI7"/>
<dbReference type="GO" id="GO:0016020">
    <property type="term" value="C:membrane"/>
    <property type="evidence" value="ECO:0007669"/>
    <property type="project" value="UniProtKB-SubCell"/>
</dbReference>
<feature type="transmembrane region" description="Helical" evidence="4">
    <location>
        <begin position="459"/>
        <end position="479"/>
    </location>
</feature>
<organism evidence="6 7">
    <name type="scientific">Wickerhamomyces ciferrii (strain ATCC 14091 / BCRC 22168 / CBS 111 / JCM 3599 / NBRC 0793 / NRRL Y-1031 F-60-10)</name>
    <name type="common">Yeast</name>
    <name type="synonym">Pichia ciferrii</name>
    <dbReference type="NCBI Taxonomy" id="1206466"/>
    <lineage>
        <taxon>Eukaryota</taxon>
        <taxon>Fungi</taxon>
        <taxon>Dikarya</taxon>
        <taxon>Ascomycota</taxon>
        <taxon>Saccharomycotina</taxon>
        <taxon>Saccharomycetes</taxon>
        <taxon>Phaffomycetales</taxon>
        <taxon>Wickerhamomycetaceae</taxon>
        <taxon>Wickerhamomyces</taxon>
    </lineage>
</organism>
<feature type="compositionally biased region" description="Polar residues" evidence="3">
    <location>
        <begin position="77"/>
        <end position="92"/>
    </location>
</feature>
<evidence type="ECO:0000256" key="1">
    <source>
        <dbReference type="ARBA" id="ARBA00004141"/>
    </source>
</evidence>
<feature type="transmembrane region" description="Helical" evidence="4">
    <location>
        <begin position="118"/>
        <end position="141"/>
    </location>
</feature>
<feature type="compositionally biased region" description="Polar residues" evidence="3">
    <location>
        <begin position="34"/>
        <end position="48"/>
    </location>
</feature>
<feature type="transmembrane region" description="Helical" evidence="4">
    <location>
        <begin position="245"/>
        <end position="265"/>
    </location>
</feature>
<dbReference type="InterPro" id="IPR020846">
    <property type="entry name" value="MFS_dom"/>
</dbReference>
<keyword evidence="4" id="KW-0472">Membrane</keyword>
<evidence type="ECO:0000313" key="7">
    <source>
        <dbReference type="Proteomes" id="UP000009328"/>
    </source>
</evidence>
<feature type="transmembrane region" description="Helical" evidence="4">
    <location>
        <begin position="188"/>
        <end position="205"/>
    </location>
</feature>
<dbReference type="Gene3D" id="1.20.1250.20">
    <property type="entry name" value="MFS general substrate transporter like domains"/>
    <property type="match status" value="1"/>
</dbReference>
<feature type="transmembrane region" description="Helical" evidence="4">
    <location>
        <begin position="161"/>
        <end position="181"/>
    </location>
</feature>
<dbReference type="eggNOG" id="KOG2504">
    <property type="taxonomic scope" value="Eukaryota"/>
</dbReference>
<feature type="transmembrane region" description="Helical" evidence="4">
    <location>
        <begin position="491"/>
        <end position="517"/>
    </location>
</feature>
<dbReference type="GO" id="GO:0032218">
    <property type="term" value="P:riboflavin transport"/>
    <property type="evidence" value="ECO:0007669"/>
    <property type="project" value="TreeGrafter"/>
</dbReference>
<feature type="transmembrane region" description="Helical" evidence="4">
    <location>
        <begin position="364"/>
        <end position="384"/>
    </location>
</feature>
<dbReference type="SUPFAM" id="SSF103473">
    <property type="entry name" value="MFS general substrate transporter"/>
    <property type="match status" value="1"/>
</dbReference>
<feature type="region of interest" description="Disordered" evidence="3">
    <location>
        <begin position="29"/>
        <end position="101"/>
    </location>
</feature>
<reference evidence="6 7" key="1">
    <citation type="journal article" date="2012" name="Eukaryot. Cell">
        <title>Draft genome sequence of Wickerhamomyces ciferrii NRRL Y-1031 F-60-10.</title>
        <authorList>
            <person name="Schneider J."/>
            <person name="Andrea H."/>
            <person name="Blom J."/>
            <person name="Jaenicke S."/>
            <person name="Ruckert C."/>
            <person name="Schorsch C."/>
            <person name="Szczepanowski R."/>
            <person name="Farwick M."/>
            <person name="Goesmann A."/>
            <person name="Puhler A."/>
            <person name="Schaffer S."/>
            <person name="Tauch A."/>
            <person name="Kohler T."/>
            <person name="Brinkrolf K."/>
        </authorList>
    </citation>
    <scope>NUCLEOTIDE SEQUENCE [LARGE SCALE GENOMIC DNA]</scope>
    <source>
        <strain evidence="7">ATCC 14091 / BCRC 22168 / CBS 111 / JCM 3599 / NBRC 0793 / NRRL Y-1031 F-60-10</strain>
    </source>
</reference>
<dbReference type="PANTHER" id="PTHR11360:SF177">
    <property type="entry name" value="RIBOFLAVIN TRANSPORTER MCH5"/>
    <property type="match status" value="1"/>
</dbReference>
<dbReference type="InterPro" id="IPR011701">
    <property type="entry name" value="MFS"/>
</dbReference>
<dbReference type="CDD" id="cd17352">
    <property type="entry name" value="MFS_MCT_SLC16"/>
    <property type="match status" value="1"/>
</dbReference>
<evidence type="ECO:0000256" key="4">
    <source>
        <dbReference type="SAM" id="Phobius"/>
    </source>
</evidence>
<dbReference type="PANTHER" id="PTHR11360">
    <property type="entry name" value="MONOCARBOXYLATE TRANSPORTER"/>
    <property type="match status" value="1"/>
</dbReference>
<dbReference type="EMBL" id="CAIF01000158">
    <property type="protein sequence ID" value="CCH44853.1"/>
    <property type="molecule type" value="Genomic_DNA"/>
</dbReference>
<accession>K0KUI7</accession>
<feature type="compositionally biased region" description="Basic and acidic residues" evidence="3">
    <location>
        <begin position="66"/>
        <end position="75"/>
    </location>
</feature>
<proteinExistence type="inferred from homology"/>
<dbReference type="PROSITE" id="PS50850">
    <property type="entry name" value="MFS"/>
    <property type="match status" value="1"/>
</dbReference>
<dbReference type="InterPro" id="IPR036259">
    <property type="entry name" value="MFS_trans_sf"/>
</dbReference>
<evidence type="ECO:0000256" key="2">
    <source>
        <dbReference type="ARBA" id="ARBA00006727"/>
    </source>
</evidence>
<dbReference type="Pfam" id="PF07690">
    <property type="entry name" value="MFS_1"/>
    <property type="match status" value="1"/>
</dbReference>
<feature type="transmembrane region" description="Helical" evidence="4">
    <location>
        <begin position="396"/>
        <end position="415"/>
    </location>
</feature>
<feature type="transmembrane region" description="Helical" evidence="4">
    <location>
        <begin position="331"/>
        <end position="352"/>
    </location>
</feature>
<dbReference type="HOGENOM" id="CLU_001265_1_0_1"/>
<evidence type="ECO:0000256" key="3">
    <source>
        <dbReference type="SAM" id="MobiDB-lite"/>
    </source>
</evidence>
<keyword evidence="7" id="KW-1185">Reference proteome</keyword>
<feature type="region of interest" description="Disordered" evidence="3">
    <location>
        <begin position="1"/>
        <end position="20"/>
    </location>
</feature>
<name>K0KUI7_WICCF</name>